<keyword evidence="3" id="KW-1185">Reference proteome</keyword>
<dbReference type="Gene3D" id="1.10.1040.10">
    <property type="entry name" value="N-(1-d-carboxylethyl)-l-norvaline Dehydrogenase, domain 2"/>
    <property type="match status" value="1"/>
</dbReference>
<dbReference type="EMBL" id="WRXO01000010">
    <property type="protein sequence ID" value="MVT44177.1"/>
    <property type="molecule type" value="Genomic_DNA"/>
</dbReference>
<organism evidence="2 3">
    <name type="scientific">Chitinophaga oryziterrae</name>
    <dbReference type="NCBI Taxonomy" id="1031224"/>
    <lineage>
        <taxon>Bacteria</taxon>
        <taxon>Pseudomonadati</taxon>
        <taxon>Bacteroidota</taxon>
        <taxon>Chitinophagia</taxon>
        <taxon>Chitinophagales</taxon>
        <taxon>Chitinophagaceae</taxon>
        <taxon>Chitinophaga</taxon>
    </lineage>
</organism>
<dbReference type="InterPro" id="IPR006108">
    <property type="entry name" value="3HC_DH_C"/>
</dbReference>
<protein>
    <submittedName>
        <fullName evidence="2">3-hydroxyacyl-CoA dehydrogenase</fullName>
    </submittedName>
</protein>
<dbReference type="RefSeq" id="WP_157302980.1">
    <property type="nucleotide sequence ID" value="NZ_BAAAZB010000021.1"/>
</dbReference>
<evidence type="ECO:0000313" key="3">
    <source>
        <dbReference type="Proteomes" id="UP000468388"/>
    </source>
</evidence>
<evidence type="ECO:0000313" key="2">
    <source>
        <dbReference type="EMBL" id="MVT44177.1"/>
    </source>
</evidence>
<dbReference type="PANTHER" id="PTHR48075">
    <property type="entry name" value="3-HYDROXYACYL-COA DEHYDROGENASE FAMILY PROTEIN"/>
    <property type="match status" value="1"/>
</dbReference>
<dbReference type="SUPFAM" id="SSF48179">
    <property type="entry name" value="6-phosphogluconate dehydrogenase C-terminal domain-like"/>
    <property type="match status" value="1"/>
</dbReference>
<dbReference type="AlphaFoldDB" id="A0A6N8JG46"/>
<dbReference type="GO" id="GO:0006631">
    <property type="term" value="P:fatty acid metabolic process"/>
    <property type="evidence" value="ECO:0007669"/>
    <property type="project" value="InterPro"/>
</dbReference>
<feature type="domain" description="3-hydroxyacyl-CoA dehydrogenase C-terminal" evidence="1">
    <location>
        <begin position="138"/>
        <end position="214"/>
    </location>
</feature>
<name>A0A6N8JG46_9BACT</name>
<dbReference type="PANTHER" id="PTHR48075:SF5">
    <property type="entry name" value="3-HYDROXYBUTYRYL-COA DEHYDROGENASE"/>
    <property type="match status" value="1"/>
</dbReference>
<proteinExistence type="predicted"/>
<dbReference type="Proteomes" id="UP000468388">
    <property type="component" value="Unassembled WGS sequence"/>
</dbReference>
<dbReference type="GO" id="GO:0016616">
    <property type="term" value="F:oxidoreductase activity, acting on the CH-OH group of donors, NAD or NADP as acceptor"/>
    <property type="evidence" value="ECO:0007669"/>
    <property type="project" value="InterPro"/>
</dbReference>
<evidence type="ECO:0000259" key="1">
    <source>
        <dbReference type="Pfam" id="PF00725"/>
    </source>
</evidence>
<accession>A0A6N8JG46</accession>
<dbReference type="OrthoDB" id="2986269at2"/>
<gene>
    <name evidence="2" type="ORF">GO495_26520</name>
</gene>
<sequence length="224" mass="24786">MKVLVIGDAQHYTALLLKGGLNGHQVEQVSTPDRIDSLADYQLVIDLVFDDHQEHATLYARFPAVPVLAGIVKTSLGAVMGNYAFSQGFNLIGCNWLPGFIEMPVTEVSVIDEEQLPVLQEIMGQLGWQYEVVKDNVGMVTPRVVCMIINEAYMAAEEGIASRPDINTAMRLGTNYPLGPFEWCERIGIKHVCDVLSSVYAATRSERYKVSPLLIREAQTSNVK</sequence>
<dbReference type="Pfam" id="PF00725">
    <property type="entry name" value="3HCDH"/>
    <property type="match status" value="1"/>
</dbReference>
<reference evidence="2 3" key="1">
    <citation type="submission" date="2019-12" db="EMBL/GenBank/DDBJ databases">
        <title>The draft genomic sequence of strain Chitinophaga oryziterrae JCM 16595.</title>
        <authorList>
            <person name="Zhang X."/>
        </authorList>
    </citation>
    <scope>NUCLEOTIDE SEQUENCE [LARGE SCALE GENOMIC DNA]</scope>
    <source>
        <strain evidence="2 3">JCM 16595</strain>
    </source>
</reference>
<dbReference type="InterPro" id="IPR013328">
    <property type="entry name" value="6PGD_dom2"/>
</dbReference>
<comment type="caution">
    <text evidence="2">The sequence shown here is derived from an EMBL/GenBank/DDBJ whole genome shotgun (WGS) entry which is preliminary data.</text>
</comment>
<dbReference type="InterPro" id="IPR008927">
    <property type="entry name" value="6-PGluconate_DH-like_C_sf"/>
</dbReference>